<feature type="domain" description="GGDEF" evidence="5">
    <location>
        <begin position="322"/>
        <end position="456"/>
    </location>
</feature>
<dbReference type="SMART" id="SM00448">
    <property type="entry name" value="REC"/>
    <property type="match status" value="2"/>
</dbReference>
<accession>A0A1W6MZK1</accession>
<sequence>MTARVLVVDDILPNVKLLEARLTAEYFDVVSATSGREAIEIAREGRCDVVLLDVMMPGMDGFEVCRRLKADPLTLHVPVVMVTALDEPADRVRGLMAGADDFLTKPVDEIAVIARVRSLSRLKVMLDELRERVTTSATLGLKEAAEAMGAETGAPGRILLVEDRPGLAETLVGALKELHQVDVETDAQAALIRLAEGDYDLAIIGLDLSGFDALRLCSQLRSLERTRALPVLIAAQPEGRARILRGLDLGVNDYILRPIDRNELVARVRTQLRRKRYADALRENMQQALELAVVDALTGLNNRRFLESHLASAIDRAAHAGRPLSLMLVDVDHFKSVNDGHGHDAGDEVLRTLAQRIRRVVRNADLVCRLGGEEFVIVMPDTPLPVAARIAERVRDAVQSTPFKIDAPVGLLPVTVSIGLAERAADANADALMRRADKALYDSKAAGRNRVTLAAA</sequence>
<dbReference type="GO" id="GO:0005886">
    <property type="term" value="C:plasma membrane"/>
    <property type="evidence" value="ECO:0007669"/>
    <property type="project" value="TreeGrafter"/>
</dbReference>
<dbReference type="SMART" id="SM00267">
    <property type="entry name" value="GGDEF"/>
    <property type="match status" value="1"/>
</dbReference>
<dbReference type="Pfam" id="PF00072">
    <property type="entry name" value="Response_reg"/>
    <property type="match status" value="2"/>
</dbReference>
<dbReference type="InterPro" id="IPR043128">
    <property type="entry name" value="Rev_trsase/Diguanyl_cyclase"/>
</dbReference>
<dbReference type="CDD" id="cd17538">
    <property type="entry name" value="REC_D1_PleD-like"/>
    <property type="match status" value="1"/>
</dbReference>
<dbReference type="Pfam" id="PF00990">
    <property type="entry name" value="GGDEF"/>
    <property type="match status" value="1"/>
</dbReference>
<dbReference type="CDD" id="cd01949">
    <property type="entry name" value="GGDEF"/>
    <property type="match status" value="1"/>
</dbReference>
<dbReference type="SUPFAM" id="SSF55073">
    <property type="entry name" value="Nucleotide cyclase"/>
    <property type="match status" value="1"/>
</dbReference>
<evidence type="ECO:0000259" key="4">
    <source>
        <dbReference type="PROSITE" id="PS50110"/>
    </source>
</evidence>
<organism evidence="6 7">
    <name type="scientific">Methylocystis bryophila</name>
    <dbReference type="NCBI Taxonomy" id="655015"/>
    <lineage>
        <taxon>Bacteria</taxon>
        <taxon>Pseudomonadati</taxon>
        <taxon>Pseudomonadota</taxon>
        <taxon>Alphaproteobacteria</taxon>
        <taxon>Hyphomicrobiales</taxon>
        <taxon>Methylocystaceae</taxon>
        <taxon>Methylocystis</taxon>
    </lineage>
</organism>
<feature type="domain" description="Response regulatory" evidence="4">
    <location>
        <begin position="4"/>
        <end position="120"/>
    </location>
</feature>
<evidence type="ECO:0000256" key="3">
    <source>
        <dbReference type="PROSITE-ProRule" id="PRU00169"/>
    </source>
</evidence>
<protein>
    <recommendedName>
        <fullName evidence="1">diguanylate cyclase</fullName>
        <ecNumber evidence="1">2.7.7.65</ecNumber>
    </recommendedName>
</protein>
<dbReference type="GO" id="GO:1902201">
    <property type="term" value="P:negative regulation of bacterial-type flagellum-dependent cell motility"/>
    <property type="evidence" value="ECO:0007669"/>
    <property type="project" value="TreeGrafter"/>
</dbReference>
<name>A0A1W6MZK1_9HYPH</name>
<evidence type="ECO:0000313" key="7">
    <source>
        <dbReference type="Proteomes" id="UP000193978"/>
    </source>
</evidence>
<gene>
    <name evidence="6" type="ORF">B1812_20010</name>
</gene>
<dbReference type="KEGG" id="mbry:B1812_20010"/>
<feature type="modified residue" description="4-aspartylphosphate" evidence="3">
    <location>
        <position position="53"/>
    </location>
</feature>
<evidence type="ECO:0000256" key="1">
    <source>
        <dbReference type="ARBA" id="ARBA00012528"/>
    </source>
</evidence>
<dbReference type="AlphaFoldDB" id="A0A1W6MZK1"/>
<dbReference type="InterPro" id="IPR001789">
    <property type="entry name" value="Sig_transdc_resp-reg_receiver"/>
</dbReference>
<dbReference type="PANTHER" id="PTHR45138">
    <property type="entry name" value="REGULATORY COMPONENTS OF SENSORY TRANSDUCTION SYSTEM"/>
    <property type="match status" value="1"/>
</dbReference>
<dbReference type="Gene3D" id="3.30.70.270">
    <property type="match status" value="1"/>
</dbReference>
<dbReference type="PANTHER" id="PTHR45138:SF9">
    <property type="entry name" value="DIGUANYLATE CYCLASE DGCM-RELATED"/>
    <property type="match status" value="1"/>
</dbReference>
<comment type="caution">
    <text evidence="3">Lacks conserved residue(s) required for the propagation of feature annotation.</text>
</comment>
<dbReference type="GO" id="GO:0052621">
    <property type="term" value="F:diguanylate cyclase activity"/>
    <property type="evidence" value="ECO:0007669"/>
    <property type="project" value="UniProtKB-EC"/>
</dbReference>
<comment type="catalytic activity">
    <reaction evidence="2">
        <text>2 GTP = 3',3'-c-di-GMP + 2 diphosphate</text>
        <dbReference type="Rhea" id="RHEA:24898"/>
        <dbReference type="ChEBI" id="CHEBI:33019"/>
        <dbReference type="ChEBI" id="CHEBI:37565"/>
        <dbReference type="ChEBI" id="CHEBI:58805"/>
        <dbReference type="EC" id="2.7.7.65"/>
    </reaction>
</comment>
<reference evidence="6 7" key="1">
    <citation type="submission" date="2017-02" db="EMBL/GenBank/DDBJ databases">
        <authorList>
            <person name="Peterson S.W."/>
        </authorList>
    </citation>
    <scope>NUCLEOTIDE SEQUENCE [LARGE SCALE GENOMIC DNA]</scope>
    <source>
        <strain evidence="6 7">S285</strain>
    </source>
</reference>
<keyword evidence="7" id="KW-1185">Reference proteome</keyword>
<dbReference type="EMBL" id="CP019948">
    <property type="protein sequence ID" value="ARN82983.1"/>
    <property type="molecule type" value="Genomic_DNA"/>
</dbReference>
<dbReference type="GO" id="GO:0000160">
    <property type="term" value="P:phosphorelay signal transduction system"/>
    <property type="evidence" value="ECO:0007669"/>
    <property type="project" value="InterPro"/>
</dbReference>
<evidence type="ECO:0000259" key="5">
    <source>
        <dbReference type="PROSITE" id="PS50887"/>
    </source>
</evidence>
<dbReference type="FunFam" id="3.40.50.2300:FF:000574">
    <property type="entry name" value="Response regulator PleD"/>
    <property type="match status" value="1"/>
</dbReference>
<dbReference type="FunFam" id="3.30.70.270:FF:000001">
    <property type="entry name" value="Diguanylate cyclase domain protein"/>
    <property type="match status" value="1"/>
</dbReference>
<dbReference type="SUPFAM" id="SSF52172">
    <property type="entry name" value="CheY-like"/>
    <property type="match status" value="2"/>
</dbReference>
<dbReference type="PROSITE" id="PS50110">
    <property type="entry name" value="RESPONSE_REGULATORY"/>
    <property type="match status" value="2"/>
</dbReference>
<dbReference type="Gene3D" id="3.40.50.2300">
    <property type="match status" value="2"/>
</dbReference>
<evidence type="ECO:0000256" key="2">
    <source>
        <dbReference type="ARBA" id="ARBA00034247"/>
    </source>
</evidence>
<dbReference type="Proteomes" id="UP000193978">
    <property type="component" value="Chromosome"/>
</dbReference>
<dbReference type="EC" id="2.7.7.65" evidence="1"/>
<dbReference type="PROSITE" id="PS50887">
    <property type="entry name" value="GGDEF"/>
    <property type="match status" value="1"/>
</dbReference>
<feature type="domain" description="Response regulatory" evidence="4">
    <location>
        <begin position="157"/>
        <end position="272"/>
    </location>
</feature>
<dbReference type="NCBIfam" id="NF007135">
    <property type="entry name" value="PRK09581.1"/>
    <property type="match status" value="1"/>
</dbReference>
<dbReference type="STRING" id="655015.B1812_20010"/>
<dbReference type="GO" id="GO:0043709">
    <property type="term" value="P:cell adhesion involved in single-species biofilm formation"/>
    <property type="evidence" value="ECO:0007669"/>
    <property type="project" value="TreeGrafter"/>
</dbReference>
<dbReference type="InterPro" id="IPR029787">
    <property type="entry name" value="Nucleotide_cyclase"/>
</dbReference>
<dbReference type="InterPro" id="IPR050469">
    <property type="entry name" value="Diguanylate_Cyclase"/>
</dbReference>
<dbReference type="RefSeq" id="WP_085773126.1">
    <property type="nucleotide sequence ID" value="NZ_AP027149.1"/>
</dbReference>
<evidence type="ECO:0000313" key="6">
    <source>
        <dbReference type="EMBL" id="ARN82983.1"/>
    </source>
</evidence>
<keyword evidence="3" id="KW-0597">Phosphoprotein</keyword>
<dbReference type="InterPro" id="IPR000160">
    <property type="entry name" value="GGDEF_dom"/>
</dbReference>
<dbReference type="OrthoDB" id="9812260at2"/>
<proteinExistence type="predicted"/>
<dbReference type="InterPro" id="IPR011006">
    <property type="entry name" value="CheY-like_superfamily"/>
</dbReference>
<dbReference type="NCBIfam" id="TIGR00254">
    <property type="entry name" value="GGDEF"/>
    <property type="match status" value="1"/>
</dbReference>